<dbReference type="EMBL" id="QJVD01000012">
    <property type="protein sequence ID" value="PYI66869.1"/>
    <property type="molecule type" value="Genomic_DNA"/>
</dbReference>
<comment type="subcellular location">
    <subcellularLocation>
        <location evidence="1">Cell membrane</location>
        <topology evidence="1">Multi-pass membrane protein</topology>
    </subcellularLocation>
</comment>
<keyword evidence="4 7" id="KW-0812">Transmembrane</keyword>
<keyword evidence="8" id="KW-0969">Cilium</keyword>
<dbReference type="Pfam" id="PF01311">
    <property type="entry name" value="Bac_export_1"/>
    <property type="match status" value="1"/>
</dbReference>
<accession>A0A2V5L656</accession>
<dbReference type="PANTHER" id="PTHR30065:SF1">
    <property type="entry name" value="SURFACE PRESENTATION OF ANTIGENS PROTEIN SPAR"/>
    <property type="match status" value="1"/>
</dbReference>
<proteinExistence type="inferred from homology"/>
<evidence type="ECO:0000256" key="5">
    <source>
        <dbReference type="ARBA" id="ARBA00022989"/>
    </source>
</evidence>
<keyword evidence="5 7" id="KW-1133">Transmembrane helix</keyword>
<feature type="transmembrane region" description="Helical" evidence="7">
    <location>
        <begin position="168"/>
        <end position="193"/>
    </location>
</feature>
<keyword evidence="8" id="KW-0966">Cell projection</keyword>
<evidence type="ECO:0000256" key="1">
    <source>
        <dbReference type="ARBA" id="ARBA00004651"/>
    </source>
</evidence>
<dbReference type="AlphaFoldDB" id="A0A2V5L656"/>
<evidence type="ECO:0000313" key="8">
    <source>
        <dbReference type="EMBL" id="PYI66869.1"/>
    </source>
</evidence>
<dbReference type="GO" id="GO:0005886">
    <property type="term" value="C:plasma membrane"/>
    <property type="evidence" value="ECO:0007669"/>
    <property type="project" value="UniProtKB-SubCell"/>
</dbReference>
<evidence type="ECO:0000256" key="2">
    <source>
        <dbReference type="ARBA" id="ARBA00009772"/>
    </source>
</evidence>
<evidence type="ECO:0000313" key="9">
    <source>
        <dbReference type="Proteomes" id="UP000247832"/>
    </source>
</evidence>
<evidence type="ECO:0000256" key="6">
    <source>
        <dbReference type="ARBA" id="ARBA00023136"/>
    </source>
</evidence>
<keyword evidence="3" id="KW-1003">Cell membrane</keyword>
<name>A0A2V5L656_9MICC</name>
<dbReference type="RefSeq" id="WP_110501300.1">
    <property type="nucleotide sequence ID" value="NZ_QJVD01000012.1"/>
</dbReference>
<dbReference type="InterPro" id="IPR002010">
    <property type="entry name" value="T3SS_IM_R"/>
</dbReference>
<comment type="similarity">
    <text evidence="2">Belongs to the FliR/MopE/SpaR family.</text>
</comment>
<dbReference type="PANTHER" id="PTHR30065">
    <property type="entry name" value="FLAGELLAR BIOSYNTHETIC PROTEIN FLIR"/>
    <property type="match status" value="1"/>
</dbReference>
<dbReference type="OrthoDB" id="9807748at2"/>
<reference evidence="8 9" key="1">
    <citation type="submission" date="2018-05" db="EMBL/GenBank/DDBJ databases">
        <title>Genetic diversity of glacier-inhabiting Cryobacterium bacteria in China and description of Cryobacterium mengkeensis sp. nov. and Arthrobacter glacialis sp. nov.</title>
        <authorList>
            <person name="Liu Q."/>
            <person name="Xin Y.-H."/>
        </authorList>
    </citation>
    <scope>NUCLEOTIDE SEQUENCE [LARGE SCALE GENOMIC DNA]</scope>
    <source>
        <strain evidence="8 9">LI2</strain>
    </source>
</reference>
<gene>
    <name evidence="8" type="ORF">CVV68_12290</name>
</gene>
<evidence type="ECO:0000256" key="4">
    <source>
        <dbReference type="ARBA" id="ARBA00022692"/>
    </source>
</evidence>
<sequence length="255" mass="26228">MTIPVDSAWLETCLLAAVRITAFIVIAPPFSYNAIPLRIKGMLALGLALAMTARLPVPAAVSDTGPFFISLLLEVVTGAALGFLVYLVFAAVQTAGALVDTFGGFAMAQAFDPQSMVNGAQFTRLFQMTALALLFASDGYQLIIGGLARSFDAIPVGAGFDLAHPAQVIATATTGMFLAAVQIAGPLLVVLFLADAGLGLLTRVAPALNAFAMGFPLKIMLTLSLGGLLVMGLGHVVPAMVTTVLGYLSKAAARG</sequence>
<dbReference type="PRINTS" id="PR00953">
    <property type="entry name" value="TYPE3IMRPROT"/>
</dbReference>
<feature type="transmembrane region" description="Helical" evidence="7">
    <location>
        <begin position="225"/>
        <end position="248"/>
    </location>
</feature>
<evidence type="ECO:0000256" key="3">
    <source>
        <dbReference type="ARBA" id="ARBA00022475"/>
    </source>
</evidence>
<keyword evidence="6 7" id="KW-0472">Membrane</keyword>
<feature type="transmembrane region" description="Helical" evidence="7">
    <location>
        <begin position="42"/>
        <end position="61"/>
    </location>
</feature>
<organism evidence="8 9">
    <name type="scientific">Arthrobacter livingstonensis</name>
    <dbReference type="NCBI Taxonomy" id="670078"/>
    <lineage>
        <taxon>Bacteria</taxon>
        <taxon>Bacillati</taxon>
        <taxon>Actinomycetota</taxon>
        <taxon>Actinomycetes</taxon>
        <taxon>Micrococcales</taxon>
        <taxon>Micrococcaceae</taxon>
        <taxon>Arthrobacter</taxon>
    </lineage>
</organism>
<dbReference type="Proteomes" id="UP000247832">
    <property type="component" value="Unassembled WGS sequence"/>
</dbReference>
<dbReference type="GO" id="GO:0006605">
    <property type="term" value="P:protein targeting"/>
    <property type="evidence" value="ECO:0007669"/>
    <property type="project" value="InterPro"/>
</dbReference>
<feature type="transmembrane region" description="Helical" evidence="7">
    <location>
        <begin position="67"/>
        <end position="89"/>
    </location>
</feature>
<evidence type="ECO:0000256" key="7">
    <source>
        <dbReference type="SAM" id="Phobius"/>
    </source>
</evidence>
<keyword evidence="9" id="KW-1185">Reference proteome</keyword>
<protein>
    <submittedName>
        <fullName evidence="8">Flagellar biosynthetic protein FliR</fullName>
    </submittedName>
</protein>
<feature type="transmembrane region" description="Helical" evidence="7">
    <location>
        <begin position="14"/>
        <end position="35"/>
    </location>
</feature>
<keyword evidence="8" id="KW-0282">Flagellum</keyword>
<comment type="caution">
    <text evidence="8">The sequence shown here is derived from an EMBL/GenBank/DDBJ whole genome shotgun (WGS) entry which is preliminary data.</text>
</comment>